<evidence type="ECO:0000256" key="12">
    <source>
        <dbReference type="RuleBase" id="RU000442"/>
    </source>
</evidence>
<proteinExistence type="inferred from homology"/>
<dbReference type="FunFam" id="1.10.3200.20:FF:000003">
    <property type="entry name" value="DNA polymerase"/>
    <property type="match status" value="1"/>
</dbReference>
<evidence type="ECO:0000256" key="1">
    <source>
        <dbReference type="ARBA" id="ARBA00004123"/>
    </source>
</evidence>
<keyword evidence="3 12" id="KW-0808">Transferase</keyword>
<evidence type="ECO:0000256" key="8">
    <source>
        <dbReference type="ARBA" id="ARBA00022833"/>
    </source>
</evidence>
<dbReference type="GO" id="GO:1902975">
    <property type="term" value="P:mitotic DNA replication initiation"/>
    <property type="evidence" value="ECO:0007669"/>
    <property type="project" value="InterPro"/>
</dbReference>
<dbReference type="Gene3D" id="3.90.1600.10">
    <property type="entry name" value="Palm domain of DNA polymerase"/>
    <property type="match status" value="1"/>
</dbReference>
<comment type="similarity">
    <text evidence="2 12">Belongs to the DNA polymerase type-B family.</text>
</comment>
<protein>
    <recommendedName>
        <fullName evidence="12">DNA polymerase</fullName>
        <ecNumber evidence="12">2.7.7.7</ecNumber>
    </recommendedName>
</protein>
<dbReference type="FunFam" id="1.10.287.690:FF:000004">
    <property type="entry name" value="DNA polymerase"/>
    <property type="match status" value="1"/>
</dbReference>
<keyword evidence="5 12" id="KW-0235">DNA replication</keyword>
<dbReference type="GO" id="GO:0000166">
    <property type="term" value="F:nucleotide binding"/>
    <property type="evidence" value="ECO:0007669"/>
    <property type="project" value="InterPro"/>
</dbReference>
<dbReference type="Gene3D" id="1.10.287.690">
    <property type="entry name" value="Helix hairpin bin"/>
    <property type="match status" value="1"/>
</dbReference>
<dbReference type="PANTHER" id="PTHR45861">
    <property type="entry name" value="DNA POLYMERASE ALPHA CATALYTIC SUBUNIT"/>
    <property type="match status" value="1"/>
</dbReference>
<dbReference type="Gene3D" id="1.10.132.60">
    <property type="entry name" value="DNA polymerase family B, C-terminal domain"/>
    <property type="match status" value="1"/>
</dbReference>
<dbReference type="InterPro" id="IPR045846">
    <property type="entry name" value="POLBc_alpha"/>
</dbReference>
<dbReference type="Pfam" id="PF00136">
    <property type="entry name" value="DNA_pol_B"/>
    <property type="match status" value="1"/>
</dbReference>
<comment type="subcellular location">
    <subcellularLocation>
        <location evidence="1">Nucleus</location>
    </subcellularLocation>
</comment>
<evidence type="ECO:0000256" key="3">
    <source>
        <dbReference type="ARBA" id="ARBA00022679"/>
    </source>
</evidence>
<dbReference type="AlphaFoldDB" id="A0AA38YHT3"/>
<dbReference type="EMBL" id="JARBHA010000020">
    <property type="protein sequence ID" value="KAJ9670726.1"/>
    <property type="molecule type" value="Genomic_DNA"/>
</dbReference>
<keyword evidence="7" id="KW-0863">Zinc-finger</keyword>
<dbReference type="GO" id="GO:0005658">
    <property type="term" value="C:alpha DNA polymerase:primase complex"/>
    <property type="evidence" value="ECO:0007669"/>
    <property type="project" value="TreeGrafter"/>
</dbReference>
<evidence type="ECO:0000256" key="2">
    <source>
        <dbReference type="ARBA" id="ARBA00005755"/>
    </source>
</evidence>
<dbReference type="CDD" id="cd05532">
    <property type="entry name" value="POLBc_alpha"/>
    <property type="match status" value="1"/>
</dbReference>
<dbReference type="SMART" id="SM00486">
    <property type="entry name" value="POLBc"/>
    <property type="match status" value="1"/>
</dbReference>
<evidence type="ECO:0000313" key="16">
    <source>
        <dbReference type="Proteomes" id="UP001168098"/>
    </source>
</evidence>
<dbReference type="InterPro" id="IPR006172">
    <property type="entry name" value="DNA-dir_DNA_pol_B"/>
</dbReference>
<keyword evidence="11" id="KW-0539">Nucleus</keyword>
<dbReference type="InterPro" id="IPR006134">
    <property type="entry name" value="DNA-dir_DNA_pol_B_multi_dom"/>
</dbReference>
<comment type="catalytic activity">
    <reaction evidence="12">
        <text>DNA(n) + a 2'-deoxyribonucleoside 5'-triphosphate = DNA(n+1) + diphosphate</text>
        <dbReference type="Rhea" id="RHEA:22508"/>
        <dbReference type="Rhea" id="RHEA-COMP:17339"/>
        <dbReference type="Rhea" id="RHEA-COMP:17340"/>
        <dbReference type="ChEBI" id="CHEBI:33019"/>
        <dbReference type="ChEBI" id="CHEBI:61560"/>
        <dbReference type="ChEBI" id="CHEBI:173112"/>
        <dbReference type="EC" id="2.7.7.7"/>
    </reaction>
</comment>
<keyword evidence="16" id="KW-1185">Reference proteome</keyword>
<evidence type="ECO:0000256" key="9">
    <source>
        <dbReference type="ARBA" id="ARBA00022932"/>
    </source>
</evidence>
<evidence type="ECO:0000313" key="15">
    <source>
        <dbReference type="EMBL" id="KAJ9670726.1"/>
    </source>
</evidence>
<feature type="domain" description="DNA-directed DNA polymerase family B multifunctional" evidence="13">
    <location>
        <begin position="3"/>
        <end position="260"/>
    </location>
</feature>
<evidence type="ECO:0000256" key="11">
    <source>
        <dbReference type="ARBA" id="ARBA00023242"/>
    </source>
</evidence>
<dbReference type="InterPro" id="IPR042087">
    <property type="entry name" value="DNA_pol_B_thumb"/>
</dbReference>
<dbReference type="InterPro" id="IPR038256">
    <property type="entry name" value="Pol_alpha_znc_sf"/>
</dbReference>
<dbReference type="GO" id="GO:0006272">
    <property type="term" value="P:leading strand elongation"/>
    <property type="evidence" value="ECO:0007669"/>
    <property type="project" value="TreeGrafter"/>
</dbReference>
<dbReference type="EC" id="2.7.7.7" evidence="12"/>
<evidence type="ECO:0000256" key="4">
    <source>
        <dbReference type="ARBA" id="ARBA00022695"/>
    </source>
</evidence>
<dbReference type="GO" id="GO:0006273">
    <property type="term" value="P:lagging strand elongation"/>
    <property type="evidence" value="ECO:0007669"/>
    <property type="project" value="TreeGrafter"/>
</dbReference>
<keyword evidence="6" id="KW-0479">Metal-binding</keyword>
<name>A0AA38YHT3_VITRO</name>
<evidence type="ECO:0000256" key="6">
    <source>
        <dbReference type="ARBA" id="ARBA00022723"/>
    </source>
</evidence>
<keyword evidence="10 12" id="KW-0238">DNA-binding</keyword>
<accession>A0AA38YHT3</accession>
<gene>
    <name evidence="15" type="ORF">PVL29_026950</name>
</gene>
<feature type="domain" description="Zinc finger DNA-directed DNA polymerase family B alpha" evidence="14">
    <location>
        <begin position="459"/>
        <end position="662"/>
    </location>
</feature>
<dbReference type="GO" id="GO:0003697">
    <property type="term" value="F:single-stranded DNA binding"/>
    <property type="evidence" value="ECO:0007669"/>
    <property type="project" value="TreeGrafter"/>
</dbReference>
<evidence type="ECO:0000256" key="5">
    <source>
        <dbReference type="ARBA" id="ARBA00022705"/>
    </source>
</evidence>
<dbReference type="PRINTS" id="PR00106">
    <property type="entry name" value="DNAPOLB"/>
</dbReference>
<dbReference type="FunFam" id="1.10.132.60:FF:000004">
    <property type="entry name" value="DNA polymerase"/>
    <property type="match status" value="1"/>
</dbReference>
<dbReference type="GO" id="GO:0003682">
    <property type="term" value="F:chromatin binding"/>
    <property type="evidence" value="ECO:0007669"/>
    <property type="project" value="TreeGrafter"/>
</dbReference>
<evidence type="ECO:0000259" key="13">
    <source>
        <dbReference type="Pfam" id="PF00136"/>
    </source>
</evidence>
<evidence type="ECO:0000259" key="14">
    <source>
        <dbReference type="Pfam" id="PF08996"/>
    </source>
</evidence>
<dbReference type="PROSITE" id="PS00116">
    <property type="entry name" value="DNA_POLYMERASE_B"/>
    <property type="match status" value="1"/>
</dbReference>
<dbReference type="Gene3D" id="1.10.3200.20">
    <property type="entry name" value="DNA Polymerase alpha, zinc finger"/>
    <property type="match status" value="1"/>
</dbReference>
<dbReference type="GO" id="GO:0003887">
    <property type="term" value="F:DNA-directed DNA polymerase activity"/>
    <property type="evidence" value="ECO:0007669"/>
    <property type="project" value="UniProtKB-KW"/>
</dbReference>
<comment type="caution">
    <text evidence="15">The sequence shown here is derived from an EMBL/GenBank/DDBJ whole genome shotgun (WGS) entry which is preliminary data.</text>
</comment>
<dbReference type="Gene3D" id="6.10.10.100">
    <property type="match status" value="1"/>
</dbReference>
<dbReference type="GO" id="GO:0003688">
    <property type="term" value="F:DNA replication origin binding"/>
    <property type="evidence" value="ECO:0007669"/>
    <property type="project" value="TreeGrafter"/>
</dbReference>
<keyword evidence="4 12" id="KW-0548">Nucleotidyltransferase</keyword>
<dbReference type="NCBIfam" id="TIGR00592">
    <property type="entry name" value="pol2"/>
    <property type="match status" value="1"/>
</dbReference>
<organism evidence="15 16">
    <name type="scientific">Vitis rotundifolia</name>
    <name type="common">Muscadine grape</name>
    <dbReference type="NCBI Taxonomy" id="103349"/>
    <lineage>
        <taxon>Eukaryota</taxon>
        <taxon>Viridiplantae</taxon>
        <taxon>Streptophyta</taxon>
        <taxon>Embryophyta</taxon>
        <taxon>Tracheophyta</taxon>
        <taxon>Spermatophyta</taxon>
        <taxon>Magnoliopsida</taxon>
        <taxon>eudicotyledons</taxon>
        <taxon>Gunneridae</taxon>
        <taxon>Pentapetalae</taxon>
        <taxon>rosids</taxon>
        <taxon>Vitales</taxon>
        <taxon>Vitaceae</taxon>
        <taxon>Viteae</taxon>
        <taxon>Vitis</taxon>
    </lineage>
</organism>
<sequence length="666" mass="74857">MCFQGARAQRVEYLLLHEFHAKKYIVPDKISSHLRETKWTKRKMNQGGAEDRKLDELDVDDARVENDAHHNNQGKGKKGPAYSGGLVLEPKRGLYDKYILLLDFNSLYPSIIQEYNICFTTVERSPDGSVPRLPSSKTTGVLPELLKKLVERRRNVKSWIKTASGLKVQQLDIQQQALKLTANSMYGCLGFSNSRFYAKPLAELITQQGREILQSTVDLVQNNLNLEVIYGDTDSIMIYTGLDDITKAKGIAGKVIQEVIERKGLDMVRRDWSLLSKELGDFSLSQILSGGSCEDVVESIHNSLMKVQEDMRNGEVALEKYIITKSLTKPPEAYPDKNQPHVQVALRLKQSGYSTGCSAGDTVPYIICCEQGTSSGSSTGIAQRARHPDELKRDNGKWMIDIDYYLAQQIHPVVSRLCASIQGTSPARLADCLGLDSSKFQSKPSEAISNDFSSSLLSTDEERYRGCEHLILSCPSCFGTFDCPTLFNSVHTSITEKSTQVQVEESNNFWQRLRCPKCPEEGDVGRMSPALIANQVKRQADGFISMYYKGSMMCDDETCKHTTNSLNLRVIGDSERGTVCPNYPRCNGRLVRKYTEADLYRQLSYFCHVLDTVRCIEKMEVSTRIPIEKELARIRPLVNLAASTAQKIRDRCAYGWVQLDDLIVTV</sequence>
<dbReference type="InterPro" id="IPR017964">
    <property type="entry name" value="DNA-dir_DNA_pol_B_CS"/>
</dbReference>
<dbReference type="InterPro" id="IPR023211">
    <property type="entry name" value="DNA_pol_palm_dom_sf"/>
</dbReference>
<evidence type="ECO:0000256" key="7">
    <source>
        <dbReference type="ARBA" id="ARBA00022771"/>
    </source>
</evidence>
<dbReference type="GO" id="GO:0008270">
    <property type="term" value="F:zinc ion binding"/>
    <property type="evidence" value="ECO:0007669"/>
    <property type="project" value="UniProtKB-KW"/>
</dbReference>
<evidence type="ECO:0000256" key="10">
    <source>
        <dbReference type="ARBA" id="ARBA00023125"/>
    </source>
</evidence>
<dbReference type="PANTHER" id="PTHR45861:SF1">
    <property type="entry name" value="DNA POLYMERASE ALPHA CATALYTIC SUBUNIT"/>
    <property type="match status" value="1"/>
</dbReference>
<keyword evidence="8" id="KW-0862">Zinc</keyword>
<dbReference type="SUPFAM" id="SSF56672">
    <property type="entry name" value="DNA/RNA polymerases"/>
    <property type="match status" value="1"/>
</dbReference>
<dbReference type="Proteomes" id="UP001168098">
    <property type="component" value="Unassembled WGS sequence"/>
</dbReference>
<dbReference type="Pfam" id="PF08996">
    <property type="entry name" value="zf-DNA_Pol"/>
    <property type="match status" value="1"/>
</dbReference>
<reference evidence="15 16" key="1">
    <citation type="journal article" date="2023" name="BMC Biotechnol.">
        <title>Vitis rotundifolia cv Carlos genome sequencing.</title>
        <authorList>
            <person name="Huff M."/>
            <person name="Hulse-Kemp A."/>
            <person name="Scheffler B."/>
            <person name="Youngblood R."/>
            <person name="Simpson S."/>
            <person name="Babiker E."/>
            <person name="Staton M."/>
        </authorList>
    </citation>
    <scope>NUCLEOTIDE SEQUENCE [LARGE SCALE GENOMIC DNA]</scope>
    <source>
        <tissue evidence="15">Leaf</tissue>
    </source>
</reference>
<keyword evidence="9 12" id="KW-0239">DNA-directed DNA polymerase</keyword>
<dbReference type="InterPro" id="IPR043502">
    <property type="entry name" value="DNA/RNA_pol_sf"/>
</dbReference>
<dbReference type="InterPro" id="IPR015088">
    <property type="entry name" value="Znf_DNA-dir_DNA_pol_B_alpha"/>
</dbReference>